<dbReference type="InterPro" id="IPR016035">
    <property type="entry name" value="Acyl_Trfase/lysoPLipase"/>
</dbReference>
<name>A0ABU2LQC2_9ACTN</name>
<evidence type="ECO:0000313" key="6">
    <source>
        <dbReference type="EMBL" id="MDT0319787.1"/>
    </source>
</evidence>
<keyword evidence="3" id="KW-0012">Acyltransferase</keyword>
<accession>A0ABU2LQC2</accession>
<comment type="catalytic activity">
    <reaction evidence="4">
        <text>holo-[ACP] + malonyl-CoA = malonyl-[ACP] + CoA</text>
        <dbReference type="Rhea" id="RHEA:41792"/>
        <dbReference type="Rhea" id="RHEA-COMP:9623"/>
        <dbReference type="Rhea" id="RHEA-COMP:9685"/>
        <dbReference type="ChEBI" id="CHEBI:57287"/>
        <dbReference type="ChEBI" id="CHEBI:57384"/>
        <dbReference type="ChEBI" id="CHEBI:64479"/>
        <dbReference type="ChEBI" id="CHEBI:78449"/>
        <dbReference type="EC" id="2.3.1.39"/>
    </reaction>
</comment>
<dbReference type="RefSeq" id="WP_311599269.1">
    <property type="nucleotide sequence ID" value="NZ_JAVREM010000017.1"/>
</dbReference>
<dbReference type="Proteomes" id="UP001183420">
    <property type="component" value="Unassembled WGS sequence"/>
</dbReference>
<reference evidence="7" key="1">
    <citation type="submission" date="2023-07" db="EMBL/GenBank/DDBJ databases">
        <title>30 novel species of actinomycetes from the DSMZ collection.</title>
        <authorList>
            <person name="Nouioui I."/>
        </authorList>
    </citation>
    <scope>NUCLEOTIDE SEQUENCE [LARGE SCALE GENOMIC DNA]</scope>
    <source>
        <strain evidence="7">DSM 44918</strain>
    </source>
</reference>
<comment type="caution">
    <text evidence="6">The sequence shown here is derived from an EMBL/GenBank/DDBJ whole genome shotgun (WGS) entry which is preliminary data.</text>
</comment>
<keyword evidence="2" id="KW-0808">Transferase</keyword>
<dbReference type="Pfam" id="PF21124">
    <property type="entry name" value="VinK_C"/>
    <property type="match status" value="1"/>
</dbReference>
<dbReference type="InterPro" id="IPR049416">
    <property type="entry name" value="VinK-like_small"/>
</dbReference>
<evidence type="ECO:0000256" key="1">
    <source>
        <dbReference type="ARBA" id="ARBA00013258"/>
    </source>
</evidence>
<proteinExistence type="predicted"/>
<evidence type="ECO:0000256" key="3">
    <source>
        <dbReference type="ARBA" id="ARBA00023315"/>
    </source>
</evidence>
<dbReference type="Gene3D" id="3.40.366.10">
    <property type="entry name" value="Malonyl-Coenzyme A Acyl Carrier Protein, domain 2"/>
    <property type="match status" value="2"/>
</dbReference>
<gene>
    <name evidence="6" type="ORF">RNC47_15720</name>
</gene>
<evidence type="ECO:0000256" key="2">
    <source>
        <dbReference type="ARBA" id="ARBA00022679"/>
    </source>
</evidence>
<feature type="domain" description="Malonyl-CoA-[acyl-carrier-protein] transacylase small" evidence="5">
    <location>
        <begin position="138"/>
        <end position="199"/>
    </location>
</feature>
<dbReference type="SUPFAM" id="SSF52151">
    <property type="entry name" value="FabD/lysophospholipase-like"/>
    <property type="match status" value="1"/>
</dbReference>
<dbReference type="EMBL" id="JAVREM010000017">
    <property type="protein sequence ID" value="MDT0319787.1"/>
    <property type="molecule type" value="Genomic_DNA"/>
</dbReference>
<dbReference type="InterPro" id="IPR001227">
    <property type="entry name" value="Ac_transferase_dom_sf"/>
</dbReference>
<dbReference type="EC" id="2.3.1.39" evidence="1"/>
<sequence>MESATRPGTAMVFPGMGPARFADVGKFMLLNPQARRLVAAADARLGYSLVDRFRETPGDYSEYAQVAFLVNCLALAEWAERELGVTPEVCVGASFGVKTAIAHAGALPFEDAVWMTAALARRMDEYFATEHQDVVTHSFVRTPGERVSEALEELRGRGEWCDVSCHVDHDFYMVTLRERNVEWLDRKVRAMGGLTLYTMRPPMHSPAFEGLRRAAEEEVLAELDFADPTLPLVADHDGRVVRSAEEVRAMLLDGFVRPLRWPTVVAALRDLGIGTVCVAGQDSLFSRVACTRENFEVVAAGPQLALRPRRRGAGVP</sequence>
<evidence type="ECO:0000256" key="4">
    <source>
        <dbReference type="ARBA" id="ARBA00048462"/>
    </source>
</evidence>
<evidence type="ECO:0000313" key="7">
    <source>
        <dbReference type="Proteomes" id="UP001183420"/>
    </source>
</evidence>
<dbReference type="InterPro" id="IPR050858">
    <property type="entry name" value="Mal-CoA-ACP_Trans/PKS_FabD"/>
</dbReference>
<dbReference type="PANTHER" id="PTHR42681">
    <property type="entry name" value="MALONYL-COA-ACYL CARRIER PROTEIN TRANSACYLASE, MITOCHONDRIAL"/>
    <property type="match status" value="1"/>
</dbReference>
<organism evidence="6 7">
    <name type="scientific">Streptomyces millisiae</name>
    <dbReference type="NCBI Taxonomy" id="3075542"/>
    <lineage>
        <taxon>Bacteria</taxon>
        <taxon>Bacillati</taxon>
        <taxon>Actinomycetota</taxon>
        <taxon>Actinomycetes</taxon>
        <taxon>Kitasatosporales</taxon>
        <taxon>Streptomycetaceae</taxon>
        <taxon>Streptomyces</taxon>
    </lineage>
</organism>
<protein>
    <recommendedName>
        <fullName evidence="1">[acyl-carrier-protein] S-malonyltransferase</fullName>
        <ecNumber evidence="1">2.3.1.39</ecNumber>
    </recommendedName>
</protein>
<dbReference type="PANTHER" id="PTHR42681:SF1">
    <property type="entry name" value="MALONYL-COA-ACYL CARRIER PROTEIN TRANSACYLASE, MITOCHONDRIAL"/>
    <property type="match status" value="1"/>
</dbReference>
<keyword evidence="7" id="KW-1185">Reference proteome</keyword>
<evidence type="ECO:0000259" key="5">
    <source>
        <dbReference type="Pfam" id="PF21124"/>
    </source>
</evidence>